<name>A0A9P9BSM7_9PEZI</name>
<evidence type="ECO:0000256" key="1">
    <source>
        <dbReference type="SAM" id="Phobius"/>
    </source>
</evidence>
<proteinExistence type="predicted"/>
<accession>A0A9P9BSM7</accession>
<sequence>MRFLQDDRVVDTTSGKKKTLQVIAAGLPRCATSSIQEAFESKWLDLGPSMHMAHVYPHTDRGELILAAIHEKDRATRQKMVRKLFDGHAASADFPGICFIEDLMDMYPDAPVVLNQRESPEAWAKSFGDSLSFFYSLPYRVATLLWKQDRLQSRMARECNAYFAERFGPNPETGDRTMTNNTAWYAAYNDMVRRAAKARGRPLLEWQPRDGWVPLCEFLGRPAPPADVPFPKVNDQKTIRILKAILVARGLLSWAALAGVFYAGSLYAPGLVGQGSSLLSSWLR</sequence>
<dbReference type="SUPFAM" id="SSF52540">
    <property type="entry name" value="P-loop containing nucleoside triphosphate hydrolases"/>
    <property type="match status" value="1"/>
</dbReference>
<dbReference type="Pfam" id="PF17784">
    <property type="entry name" value="Sulfotransfer_4"/>
    <property type="match status" value="1"/>
</dbReference>
<dbReference type="InterPro" id="IPR040632">
    <property type="entry name" value="Sulfotransfer_4"/>
</dbReference>
<keyword evidence="1" id="KW-0472">Membrane</keyword>
<dbReference type="Gene3D" id="3.40.50.300">
    <property type="entry name" value="P-loop containing nucleotide triphosphate hydrolases"/>
    <property type="match status" value="1"/>
</dbReference>
<dbReference type="AlphaFoldDB" id="A0A9P9BSM7"/>
<comment type="caution">
    <text evidence="2">The sequence shown here is derived from an EMBL/GenBank/DDBJ whole genome shotgun (WGS) entry which is preliminary data.</text>
</comment>
<dbReference type="GeneID" id="70193022"/>
<feature type="transmembrane region" description="Helical" evidence="1">
    <location>
        <begin position="246"/>
        <end position="268"/>
    </location>
</feature>
<organism evidence="2 3">
    <name type="scientific">Microdochium trichocladiopsis</name>
    <dbReference type="NCBI Taxonomy" id="1682393"/>
    <lineage>
        <taxon>Eukaryota</taxon>
        <taxon>Fungi</taxon>
        <taxon>Dikarya</taxon>
        <taxon>Ascomycota</taxon>
        <taxon>Pezizomycotina</taxon>
        <taxon>Sordariomycetes</taxon>
        <taxon>Xylariomycetidae</taxon>
        <taxon>Xylariales</taxon>
        <taxon>Microdochiaceae</taxon>
        <taxon>Microdochium</taxon>
    </lineage>
</organism>
<evidence type="ECO:0000313" key="2">
    <source>
        <dbReference type="EMBL" id="KAH7034980.1"/>
    </source>
</evidence>
<keyword evidence="3" id="KW-1185">Reference proteome</keyword>
<dbReference type="OrthoDB" id="408152at2759"/>
<dbReference type="InterPro" id="IPR027417">
    <property type="entry name" value="P-loop_NTPase"/>
</dbReference>
<evidence type="ECO:0000313" key="3">
    <source>
        <dbReference type="Proteomes" id="UP000756346"/>
    </source>
</evidence>
<dbReference type="EMBL" id="JAGTJQ010000003">
    <property type="protein sequence ID" value="KAH7034980.1"/>
    <property type="molecule type" value="Genomic_DNA"/>
</dbReference>
<dbReference type="Proteomes" id="UP000756346">
    <property type="component" value="Unassembled WGS sequence"/>
</dbReference>
<dbReference type="RefSeq" id="XP_046015073.1">
    <property type="nucleotide sequence ID" value="XM_046163476.1"/>
</dbReference>
<reference evidence="2" key="1">
    <citation type="journal article" date="2021" name="Nat. Commun.">
        <title>Genetic determinants of endophytism in the Arabidopsis root mycobiome.</title>
        <authorList>
            <person name="Mesny F."/>
            <person name="Miyauchi S."/>
            <person name="Thiergart T."/>
            <person name="Pickel B."/>
            <person name="Atanasova L."/>
            <person name="Karlsson M."/>
            <person name="Huettel B."/>
            <person name="Barry K.W."/>
            <person name="Haridas S."/>
            <person name="Chen C."/>
            <person name="Bauer D."/>
            <person name="Andreopoulos W."/>
            <person name="Pangilinan J."/>
            <person name="LaButti K."/>
            <person name="Riley R."/>
            <person name="Lipzen A."/>
            <person name="Clum A."/>
            <person name="Drula E."/>
            <person name="Henrissat B."/>
            <person name="Kohler A."/>
            <person name="Grigoriev I.V."/>
            <person name="Martin F.M."/>
            <person name="Hacquard S."/>
        </authorList>
    </citation>
    <scope>NUCLEOTIDE SEQUENCE</scope>
    <source>
        <strain evidence="2">MPI-CAGE-CH-0230</strain>
    </source>
</reference>
<dbReference type="PANTHER" id="PTHR36978">
    <property type="entry name" value="P-LOOP CONTAINING NUCLEOTIDE TRIPHOSPHATE HYDROLASE"/>
    <property type="match status" value="1"/>
</dbReference>
<gene>
    <name evidence="2" type="ORF">B0I36DRAFT_86380</name>
</gene>
<dbReference type="PANTHER" id="PTHR36978:SF4">
    <property type="entry name" value="P-LOOP CONTAINING NUCLEOSIDE TRIPHOSPHATE HYDROLASE PROTEIN"/>
    <property type="match status" value="1"/>
</dbReference>
<protein>
    <submittedName>
        <fullName evidence="2">Uncharacterized protein</fullName>
    </submittedName>
</protein>
<keyword evidence="1" id="KW-1133">Transmembrane helix</keyword>
<keyword evidence="1" id="KW-0812">Transmembrane</keyword>